<organism evidence="9 10">
    <name type="scientific">Ancylobacter mangrovi</name>
    <dbReference type="NCBI Taxonomy" id="2972472"/>
    <lineage>
        <taxon>Bacteria</taxon>
        <taxon>Pseudomonadati</taxon>
        <taxon>Pseudomonadota</taxon>
        <taxon>Alphaproteobacteria</taxon>
        <taxon>Hyphomicrobiales</taxon>
        <taxon>Xanthobacteraceae</taxon>
        <taxon>Ancylobacter</taxon>
    </lineage>
</organism>
<dbReference type="CDD" id="cd06261">
    <property type="entry name" value="TM_PBP2"/>
    <property type="match status" value="1"/>
</dbReference>
<feature type="transmembrane region" description="Helical" evidence="7">
    <location>
        <begin position="151"/>
        <end position="170"/>
    </location>
</feature>
<keyword evidence="3" id="KW-1003">Cell membrane</keyword>
<dbReference type="GO" id="GO:0055085">
    <property type="term" value="P:transmembrane transport"/>
    <property type="evidence" value="ECO:0007669"/>
    <property type="project" value="InterPro"/>
</dbReference>
<dbReference type="PANTHER" id="PTHR30151:SF20">
    <property type="entry name" value="ABC TRANSPORTER PERMEASE PROTEIN HI_0355-RELATED"/>
    <property type="match status" value="1"/>
</dbReference>
<dbReference type="AlphaFoldDB" id="A0A9X2PEJ0"/>
<dbReference type="PROSITE" id="PS50928">
    <property type="entry name" value="ABC_TM1"/>
    <property type="match status" value="1"/>
</dbReference>
<dbReference type="PANTHER" id="PTHR30151">
    <property type="entry name" value="ALKANE SULFONATE ABC TRANSPORTER-RELATED, MEMBRANE SUBUNIT"/>
    <property type="match status" value="1"/>
</dbReference>
<comment type="subcellular location">
    <subcellularLocation>
        <location evidence="1 7">Cell membrane</location>
        <topology evidence="1 7">Multi-pass membrane protein</topology>
    </subcellularLocation>
</comment>
<evidence type="ECO:0000256" key="1">
    <source>
        <dbReference type="ARBA" id="ARBA00004651"/>
    </source>
</evidence>
<keyword evidence="6 7" id="KW-0472">Membrane</keyword>
<evidence type="ECO:0000259" key="8">
    <source>
        <dbReference type="PROSITE" id="PS50928"/>
    </source>
</evidence>
<proteinExistence type="inferred from homology"/>
<name>A0A9X2PEJ0_9HYPH</name>
<feature type="transmembrane region" description="Helical" evidence="7">
    <location>
        <begin position="83"/>
        <end position="105"/>
    </location>
</feature>
<evidence type="ECO:0000256" key="7">
    <source>
        <dbReference type="RuleBase" id="RU363032"/>
    </source>
</evidence>
<dbReference type="InterPro" id="IPR035906">
    <property type="entry name" value="MetI-like_sf"/>
</dbReference>
<dbReference type="SUPFAM" id="SSF161098">
    <property type="entry name" value="MetI-like"/>
    <property type="match status" value="1"/>
</dbReference>
<keyword evidence="2 7" id="KW-0813">Transport</keyword>
<evidence type="ECO:0000256" key="2">
    <source>
        <dbReference type="ARBA" id="ARBA00022448"/>
    </source>
</evidence>
<feature type="transmembrane region" description="Helical" evidence="7">
    <location>
        <begin position="206"/>
        <end position="228"/>
    </location>
</feature>
<dbReference type="Proteomes" id="UP001151088">
    <property type="component" value="Unassembled WGS sequence"/>
</dbReference>
<evidence type="ECO:0000256" key="6">
    <source>
        <dbReference type="ARBA" id="ARBA00023136"/>
    </source>
</evidence>
<evidence type="ECO:0000256" key="5">
    <source>
        <dbReference type="ARBA" id="ARBA00022989"/>
    </source>
</evidence>
<evidence type="ECO:0000256" key="3">
    <source>
        <dbReference type="ARBA" id="ARBA00022475"/>
    </source>
</evidence>
<gene>
    <name evidence="9" type="ORF">NVS89_19205</name>
</gene>
<evidence type="ECO:0000313" key="10">
    <source>
        <dbReference type="Proteomes" id="UP001151088"/>
    </source>
</evidence>
<protein>
    <submittedName>
        <fullName evidence="9">ABC transporter permease</fullName>
    </submittedName>
</protein>
<dbReference type="Pfam" id="PF00528">
    <property type="entry name" value="BPD_transp_1"/>
    <property type="match status" value="1"/>
</dbReference>
<evidence type="ECO:0000256" key="4">
    <source>
        <dbReference type="ARBA" id="ARBA00022692"/>
    </source>
</evidence>
<feature type="transmembrane region" description="Helical" evidence="7">
    <location>
        <begin position="52"/>
        <end position="71"/>
    </location>
</feature>
<comment type="caution">
    <text evidence="9">The sequence shown here is derived from an EMBL/GenBank/DDBJ whole genome shotgun (WGS) entry which is preliminary data.</text>
</comment>
<sequence length="239" mass="26180">MSVIVVLALWQWGSSHVSGMLLPSPVEVIGKFLDPSWLARLMSALGQSLIQLALGFGLTLALAVPLGIVIGRSKLMRQMFEPLITAIYAIPPVAFVPFLVVWFGLFLEARVALVFLMSFFDVLIVMIAGARDVRRSLIDVGRSFGARNGQRLRLIVLPALMPFFVAALRVGSARAINGMITAELLFAAVNLGGLMKRSTQQFDTAALLSVVLLICLLGLVAQSLIAMFERRILHWHVRK</sequence>
<feature type="domain" description="ABC transmembrane type-1" evidence="8">
    <location>
        <begin position="45"/>
        <end position="225"/>
    </location>
</feature>
<reference evidence="9" key="1">
    <citation type="submission" date="2022-08" db="EMBL/GenBank/DDBJ databases">
        <authorList>
            <person name="Li F."/>
        </authorList>
    </citation>
    <scope>NUCLEOTIDE SEQUENCE</scope>
    <source>
        <strain evidence="9">MQZ15Z-1</strain>
    </source>
</reference>
<keyword evidence="4 7" id="KW-0812">Transmembrane</keyword>
<dbReference type="InterPro" id="IPR000515">
    <property type="entry name" value="MetI-like"/>
</dbReference>
<keyword evidence="10" id="KW-1185">Reference proteome</keyword>
<keyword evidence="5 7" id="KW-1133">Transmembrane helix</keyword>
<dbReference type="GO" id="GO:0005886">
    <property type="term" value="C:plasma membrane"/>
    <property type="evidence" value="ECO:0007669"/>
    <property type="project" value="UniProtKB-SubCell"/>
</dbReference>
<evidence type="ECO:0000313" key="9">
    <source>
        <dbReference type="EMBL" id="MCS0497219.1"/>
    </source>
</evidence>
<dbReference type="RefSeq" id="WP_258734371.1">
    <property type="nucleotide sequence ID" value="NZ_JANTHZ010000010.1"/>
</dbReference>
<accession>A0A9X2PEJ0</accession>
<feature type="transmembrane region" description="Helical" evidence="7">
    <location>
        <begin position="111"/>
        <end position="130"/>
    </location>
</feature>
<feature type="transmembrane region" description="Helical" evidence="7">
    <location>
        <begin position="176"/>
        <end position="194"/>
    </location>
</feature>
<comment type="similarity">
    <text evidence="7">Belongs to the binding-protein-dependent transport system permease family.</text>
</comment>
<dbReference type="Gene3D" id="1.10.3720.10">
    <property type="entry name" value="MetI-like"/>
    <property type="match status" value="1"/>
</dbReference>
<dbReference type="EMBL" id="JANTHZ010000010">
    <property type="protein sequence ID" value="MCS0497219.1"/>
    <property type="molecule type" value="Genomic_DNA"/>
</dbReference>